<dbReference type="SUPFAM" id="SSF52218">
    <property type="entry name" value="Flavoproteins"/>
    <property type="match status" value="1"/>
</dbReference>
<feature type="domain" description="NADPH-dependent FMN reductase-like" evidence="1">
    <location>
        <begin position="36"/>
        <end position="175"/>
    </location>
</feature>
<organism evidence="2 3">
    <name type="scientific">Saccharomonospora cyanea NA-134</name>
    <dbReference type="NCBI Taxonomy" id="882082"/>
    <lineage>
        <taxon>Bacteria</taxon>
        <taxon>Bacillati</taxon>
        <taxon>Actinomycetota</taxon>
        <taxon>Actinomycetes</taxon>
        <taxon>Pseudonocardiales</taxon>
        <taxon>Pseudonocardiaceae</taxon>
        <taxon>Saccharomonospora</taxon>
    </lineage>
</organism>
<dbReference type="AlphaFoldDB" id="H5XL63"/>
<dbReference type="InterPro" id="IPR050712">
    <property type="entry name" value="NAD(P)H-dep_reductase"/>
</dbReference>
<name>H5XL63_9PSEU</name>
<evidence type="ECO:0000259" key="1">
    <source>
        <dbReference type="Pfam" id="PF03358"/>
    </source>
</evidence>
<keyword evidence="3" id="KW-1185">Reference proteome</keyword>
<protein>
    <submittedName>
        <fullName evidence="2">Putative flavoprotein</fullName>
    </submittedName>
</protein>
<reference evidence="2 3" key="1">
    <citation type="submission" date="2011-11" db="EMBL/GenBank/DDBJ databases">
        <title>The Noncontiguous Finished sequence of Saccharomonospora cyanea NA-134.</title>
        <authorList>
            <consortium name="US DOE Joint Genome Institute"/>
            <person name="Lucas S."/>
            <person name="Han J."/>
            <person name="Lapidus A."/>
            <person name="Cheng J.-F."/>
            <person name="Goodwin L."/>
            <person name="Pitluck S."/>
            <person name="Peters L."/>
            <person name="Ovchinnikova G."/>
            <person name="Lu M."/>
            <person name="Detter J.C."/>
            <person name="Han C."/>
            <person name="Tapia R."/>
            <person name="Land M."/>
            <person name="Hauser L."/>
            <person name="Kyrpides N."/>
            <person name="Ivanova N."/>
            <person name="Pagani I."/>
            <person name="Brambilla E.-M."/>
            <person name="Klenk H.-P."/>
            <person name="Woyke T."/>
        </authorList>
    </citation>
    <scope>NUCLEOTIDE SEQUENCE [LARGE SCALE GENOMIC DNA]</scope>
    <source>
        <strain evidence="2 3">NA-134</strain>
    </source>
</reference>
<dbReference type="STRING" id="882082.SaccyDRAFT_4766"/>
<dbReference type="InterPro" id="IPR005025">
    <property type="entry name" value="FMN_Rdtase-like_dom"/>
</dbReference>
<dbReference type="Gene3D" id="3.40.50.360">
    <property type="match status" value="1"/>
</dbReference>
<dbReference type="GO" id="GO:0005829">
    <property type="term" value="C:cytosol"/>
    <property type="evidence" value="ECO:0007669"/>
    <property type="project" value="TreeGrafter"/>
</dbReference>
<dbReference type="PANTHER" id="PTHR30543:SF21">
    <property type="entry name" value="NAD(P)H-DEPENDENT FMN REDUCTASE LOT6"/>
    <property type="match status" value="1"/>
</dbReference>
<dbReference type="GO" id="GO:0010181">
    <property type="term" value="F:FMN binding"/>
    <property type="evidence" value="ECO:0007669"/>
    <property type="project" value="TreeGrafter"/>
</dbReference>
<proteinExistence type="predicted"/>
<accession>H5XL63</accession>
<dbReference type="PANTHER" id="PTHR30543">
    <property type="entry name" value="CHROMATE REDUCTASE"/>
    <property type="match status" value="1"/>
</dbReference>
<dbReference type="HOGENOM" id="CLU_055322_1_1_11"/>
<dbReference type="EMBL" id="CM001440">
    <property type="protein sequence ID" value="EHR63571.1"/>
    <property type="molecule type" value="Genomic_DNA"/>
</dbReference>
<dbReference type="eggNOG" id="COG0431">
    <property type="taxonomic scope" value="Bacteria"/>
</dbReference>
<sequence length="227" mass="23876">MASRAAGVTEFPRTALDLHRSRTSSLGKVTAKRAIRVLGLGGSLRSGSQSERALRIALSGAEEAGAVTTAVTGEALRLPFYDAGVSERGELAVRLVDAVRESDGVIVVSPGYHGALSGLVKNALDYVEDLREDSRPYLHGRAVGLIAVAHGWQAAVTTLNQMRTIAHALRGWPTPLGGAVNSAEVKFDEAGGASEERTERNLRLIGRQVAEFGLAQRAAGFGDPTHG</sequence>
<dbReference type="Pfam" id="PF03358">
    <property type="entry name" value="FMN_red"/>
    <property type="match status" value="1"/>
</dbReference>
<evidence type="ECO:0000313" key="2">
    <source>
        <dbReference type="EMBL" id="EHR63571.1"/>
    </source>
</evidence>
<evidence type="ECO:0000313" key="3">
    <source>
        <dbReference type="Proteomes" id="UP000002791"/>
    </source>
</evidence>
<dbReference type="Proteomes" id="UP000002791">
    <property type="component" value="Chromosome"/>
</dbReference>
<dbReference type="GO" id="GO:0016491">
    <property type="term" value="F:oxidoreductase activity"/>
    <property type="evidence" value="ECO:0007669"/>
    <property type="project" value="InterPro"/>
</dbReference>
<dbReference type="InterPro" id="IPR029039">
    <property type="entry name" value="Flavoprotein-like_sf"/>
</dbReference>
<gene>
    <name evidence="2" type="ORF">SaccyDRAFT_4766</name>
</gene>